<evidence type="ECO:0000313" key="2">
    <source>
        <dbReference type="EMBL" id="CAK1544909.1"/>
    </source>
</evidence>
<gene>
    <name evidence="2" type="ORF">LNINA_LOCUS4616</name>
</gene>
<organism evidence="2 3">
    <name type="scientific">Leptosia nina</name>
    <dbReference type="NCBI Taxonomy" id="320188"/>
    <lineage>
        <taxon>Eukaryota</taxon>
        <taxon>Metazoa</taxon>
        <taxon>Ecdysozoa</taxon>
        <taxon>Arthropoda</taxon>
        <taxon>Hexapoda</taxon>
        <taxon>Insecta</taxon>
        <taxon>Pterygota</taxon>
        <taxon>Neoptera</taxon>
        <taxon>Endopterygota</taxon>
        <taxon>Lepidoptera</taxon>
        <taxon>Glossata</taxon>
        <taxon>Ditrysia</taxon>
        <taxon>Papilionoidea</taxon>
        <taxon>Pieridae</taxon>
        <taxon>Pierinae</taxon>
        <taxon>Leptosia</taxon>
    </lineage>
</organism>
<dbReference type="AlphaFoldDB" id="A0AAV1J8R0"/>
<reference evidence="2 3" key="1">
    <citation type="submission" date="2023-11" db="EMBL/GenBank/DDBJ databases">
        <authorList>
            <person name="Okamura Y."/>
        </authorList>
    </citation>
    <scope>NUCLEOTIDE SEQUENCE [LARGE SCALE GENOMIC DNA]</scope>
</reference>
<dbReference type="EMBL" id="CAVLEF010000006">
    <property type="protein sequence ID" value="CAK1544909.1"/>
    <property type="molecule type" value="Genomic_DNA"/>
</dbReference>
<feature type="compositionally biased region" description="Basic residues" evidence="1">
    <location>
        <begin position="40"/>
        <end position="49"/>
    </location>
</feature>
<accession>A0AAV1J8R0</accession>
<proteinExistence type="predicted"/>
<feature type="compositionally biased region" description="Basic and acidic residues" evidence="1">
    <location>
        <begin position="60"/>
        <end position="77"/>
    </location>
</feature>
<evidence type="ECO:0000256" key="1">
    <source>
        <dbReference type="SAM" id="MobiDB-lite"/>
    </source>
</evidence>
<dbReference type="Proteomes" id="UP001497472">
    <property type="component" value="Unassembled WGS sequence"/>
</dbReference>
<feature type="region of interest" description="Disordered" evidence="1">
    <location>
        <begin position="1"/>
        <end position="77"/>
    </location>
</feature>
<keyword evidence="3" id="KW-1185">Reference proteome</keyword>
<comment type="caution">
    <text evidence="2">The sequence shown here is derived from an EMBL/GenBank/DDBJ whole genome shotgun (WGS) entry which is preliminary data.</text>
</comment>
<evidence type="ECO:0000313" key="3">
    <source>
        <dbReference type="Proteomes" id="UP001497472"/>
    </source>
</evidence>
<sequence>MHSQWSGLQRADACRQRPRAPATSRTPVRERKLPVSPKIKTQRRNRRERKYLQPLRRLQNGRDGEPHLAHFSDRFDS</sequence>
<protein>
    <submittedName>
        <fullName evidence="2">Uncharacterized protein</fullName>
    </submittedName>
</protein>
<name>A0AAV1J8R0_9NEOP</name>